<evidence type="ECO:0000313" key="2">
    <source>
        <dbReference type="EMBL" id="MBB3194017.1"/>
    </source>
</evidence>
<keyword evidence="1" id="KW-0472">Membrane</keyword>
<keyword evidence="1" id="KW-1133">Transmembrane helix</keyword>
<protein>
    <recommendedName>
        <fullName evidence="4">DUF2631 domain-containing protein</fullName>
    </recommendedName>
</protein>
<keyword evidence="1" id="KW-0812">Transmembrane</keyword>
<evidence type="ECO:0000256" key="1">
    <source>
        <dbReference type="SAM" id="Phobius"/>
    </source>
</evidence>
<proteinExistence type="predicted"/>
<gene>
    <name evidence="2" type="ORF">FHS28_001402</name>
</gene>
<organism evidence="2 3">
    <name type="scientific">Roseateles terrae</name>
    <dbReference type="NCBI Taxonomy" id="431060"/>
    <lineage>
        <taxon>Bacteria</taxon>
        <taxon>Pseudomonadati</taxon>
        <taxon>Pseudomonadota</taxon>
        <taxon>Betaproteobacteria</taxon>
        <taxon>Burkholderiales</taxon>
        <taxon>Sphaerotilaceae</taxon>
        <taxon>Roseateles</taxon>
    </lineage>
</organism>
<dbReference type="RefSeq" id="WP_088449908.1">
    <property type="nucleotide sequence ID" value="NZ_JACHXO010000002.1"/>
</dbReference>
<accession>A0ABR6GPK5</accession>
<feature type="transmembrane region" description="Helical" evidence="1">
    <location>
        <begin position="48"/>
        <end position="68"/>
    </location>
</feature>
<feature type="transmembrane region" description="Helical" evidence="1">
    <location>
        <begin position="21"/>
        <end position="42"/>
    </location>
</feature>
<name>A0ABR6GPK5_9BURK</name>
<dbReference type="SUPFAM" id="SSF103473">
    <property type="entry name" value="MFS general substrate transporter"/>
    <property type="match status" value="1"/>
</dbReference>
<reference evidence="2 3" key="1">
    <citation type="submission" date="2020-08" db="EMBL/GenBank/DDBJ databases">
        <title>Genomic Encyclopedia of Type Strains, Phase III (KMG-III): the genomes of soil and plant-associated and newly described type strains.</title>
        <authorList>
            <person name="Whitman W."/>
        </authorList>
    </citation>
    <scope>NUCLEOTIDE SEQUENCE [LARGE SCALE GENOMIC DNA]</scope>
    <source>
        <strain evidence="2 3">CECT 7247</strain>
    </source>
</reference>
<evidence type="ECO:0000313" key="3">
    <source>
        <dbReference type="Proteomes" id="UP000574369"/>
    </source>
</evidence>
<dbReference type="EMBL" id="JACHXO010000002">
    <property type="protein sequence ID" value="MBB3194017.1"/>
    <property type="molecule type" value="Genomic_DNA"/>
</dbReference>
<dbReference type="InterPro" id="IPR036259">
    <property type="entry name" value="MFS_trans_sf"/>
</dbReference>
<evidence type="ECO:0008006" key="4">
    <source>
        <dbReference type="Google" id="ProtNLM"/>
    </source>
</evidence>
<keyword evidence="3" id="KW-1185">Reference proteome</keyword>
<dbReference type="Proteomes" id="UP000574369">
    <property type="component" value="Unassembled WGS sequence"/>
</dbReference>
<sequence length="84" mass="9521">MHNNYWFPAKRYGWGWGFPTVWQGQATLVGFILMLVAGSFVFPPQDSHWGFMAYVALISGLLLGVCYLKGEPPRWRWGDKGPSA</sequence>
<comment type="caution">
    <text evidence="2">The sequence shown here is derived from an EMBL/GenBank/DDBJ whole genome shotgun (WGS) entry which is preliminary data.</text>
</comment>